<sequence>MPSGQQLRRGANHELIDFGCWLTSLAAAAAAELVDHLLPPPSTRLTTDQQLLVRCLCGDRRPWSPSAAGRVPTVFGCFCYAVRSKLRISRTLYEQLQIDSSRSIVFGALPHLPHCQLFSRSPIVPFG</sequence>
<organism evidence="1 2">
    <name type="scientific">Plectus sambesii</name>
    <dbReference type="NCBI Taxonomy" id="2011161"/>
    <lineage>
        <taxon>Eukaryota</taxon>
        <taxon>Metazoa</taxon>
        <taxon>Ecdysozoa</taxon>
        <taxon>Nematoda</taxon>
        <taxon>Chromadorea</taxon>
        <taxon>Plectida</taxon>
        <taxon>Plectina</taxon>
        <taxon>Plectoidea</taxon>
        <taxon>Plectidae</taxon>
        <taxon>Plectus</taxon>
    </lineage>
</organism>
<dbReference type="AlphaFoldDB" id="A0A914VUC4"/>
<evidence type="ECO:0000313" key="2">
    <source>
        <dbReference type="WBParaSite" id="PSAMB.scaffold2488size22931.g17963.t1"/>
    </source>
</evidence>
<reference evidence="2" key="1">
    <citation type="submission" date="2022-11" db="UniProtKB">
        <authorList>
            <consortium name="WormBaseParasite"/>
        </authorList>
    </citation>
    <scope>IDENTIFICATION</scope>
</reference>
<evidence type="ECO:0000313" key="1">
    <source>
        <dbReference type="Proteomes" id="UP000887566"/>
    </source>
</evidence>
<dbReference type="WBParaSite" id="PSAMB.scaffold2488size22931.g17963.t1">
    <property type="protein sequence ID" value="PSAMB.scaffold2488size22931.g17963.t1"/>
    <property type="gene ID" value="PSAMB.scaffold2488size22931.g17963"/>
</dbReference>
<dbReference type="Proteomes" id="UP000887566">
    <property type="component" value="Unplaced"/>
</dbReference>
<name>A0A914VUC4_9BILA</name>
<keyword evidence="1" id="KW-1185">Reference proteome</keyword>
<protein>
    <submittedName>
        <fullName evidence="2">Uncharacterized protein</fullName>
    </submittedName>
</protein>
<proteinExistence type="predicted"/>
<accession>A0A914VUC4</accession>